<sequence>MSLKSHLDLPYRKKKSRKTDYKYHSSRVLSRSLF</sequence>
<reference evidence="2" key="2">
    <citation type="journal article" date="2015" name="Fish Shellfish Immunol.">
        <title>Early steps in the European eel (Anguilla anguilla)-Vibrio vulnificus interaction in the gills: Role of the RtxA13 toxin.</title>
        <authorList>
            <person name="Callol A."/>
            <person name="Pajuelo D."/>
            <person name="Ebbesson L."/>
            <person name="Teles M."/>
            <person name="MacKenzie S."/>
            <person name="Amaro C."/>
        </authorList>
    </citation>
    <scope>NUCLEOTIDE SEQUENCE</scope>
</reference>
<evidence type="ECO:0000313" key="2">
    <source>
        <dbReference type="EMBL" id="JAH79798.1"/>
    </source>
</evidence>
<feature type="compositionally biased region" description="Basic and acidic residues" evidence="1">
    <location>
        <begin position="1"/>
        <end position="11"/>
    </location>
</feature>
<dbReference type="EMBL" id="GBXM01028779">
    <property type="protein sequence ID" value="JAH79798.1"/>
    <property type="molecule type" value="Transcribed_RNA"/>
</dbReference>
<accession>A0A0E9VRB3</accession>
<name>A0A0E9VRB3_ANGAN</name>
<reference evidence="2" key="1">
    <citation type="submission" date="2014-11" db="EMBL/GenBank/DDBJ databases">
        <authorList>
            <person name="Amaro Gonzalez C."/>
        </authorList>
    </citation>
    <scope>NUCLEOTIDE SEQUENCE</scope>
</reference>
<organism evidence="2">
    <name type="scientific">Anguilla anguilla</name>
    <name type="common">European freshwater eel</name>
    <name type="synonym">Muraena anguilla</name>
    <dbReference type="NCBI Taxonomy" id="7936"/>
    <lineage>
        <taxon>Eukaryota</taxon>
        <taxon>Metazoa</taxon>
        <taxon>Chordata</taxon>
        <taxon>Craniata</taxon>
        <taxon>Vertebrata</taxon>
        <taxon>Euteleostomi</taxon>
        <taxon>Actinopterygii</taxon>
        <taxon>Neopterygii</taxon>
        <taxon>Teleostei</taxon>
        <taxon>Anguilliformes</taxon>
        <taxon>Anguillidae</taxon>
        <taxon>Anguilla</taxon>
    </lineage>
</organism>
<protein>
    <submittedName>
        <fullName evidence="2">Uncharacterized protein</fullName>
    </submittedName>
</protein>
<evidence type="ECO:0000256" key="1">
    <source>
        <dbReference type="SAM" id="MobiDB-lite"/>
    </source>
</evidence>
<feature type="region of interest" description="Disordered" evidence="1">
    <location>
        <begin position="1"/>
        <end position="34"/>
    </location>
</feature>
<dbReference type="AlphaFoldDB" id="A0A0E9VRB3"/>
<proteinExistence type="predicted"/>